<organism evidence="4 5">
    <name type="scientific">Kibdelosporangium banguiense</name>
    <dbReference type="NCBI Taxonomy" id="1365924"/>
    <lineage>
        <taxon>Bacteria</taxon>
        <taxon>Bacillati</taxon>
        <taxon>Actinomycetota</taxon>
        <taxon>Actinomycetes</taxon>
        <taxon>Pseudonocardiales</taxon>
        <taxon>Pseudonocardiaceae</taxon>
        <taxon>Kibdelosporangium</taxon>
    </lineage>
</organism>
<dbReference type="Gene3D" id="2.60.120.260">
    <property type="entry name" value="Galactose-binding domain-like"/>
    <property type="match status" value="1"/>
</dbReference>
<proteinExistence type="predicted"/>
<evidence type="ECO:0000256" key="1">
    <source>
        <dbReference type="SAM" id="MobiDB-lite"/>
    </source>
</evidence>
<dbReference type="Proteomes" id="UP001519332">
    <property type="component" value="Unassembled WGS sequence"/>
</dbReference>
<feature type="domain" description="CBM6" evidence="3">
    <location>
        <begin position="101"/>
        <end position="221"/>
    </location>
</feature>
<dbReference type="InterPro" id="IPR005084">
    <property type="entry name" value="CBM6"/>
</dbReference>
<evidence type="ECO:0000256" key="2">
    <source>
        <dbReference type="SAM" id="SignalP"/>
    </source>
</evidence>
<dbReference type="InterPro" id="IPR008979">
    <property type="entry name" value="Galactose-bd-like_sf"/>
</dbReference>
<keyword evidence="2" id="KW-0732">Signal</keyword>
<gene>
    <name evidence="4" type="ORF">JOF56_005276</name>
</gene>
<dbReference type="EMBL" id="JAGINW010000001">
    <property type="protein sequence ID" value="MBP2324891.1"/>
    <property type="molecule type" value="Genomic_DNA"/>
</dbReference>
<feature type="signal peptide" evidence="2">
    <location>
        <begin position="1"/>
        <end position="21"/>
    </location>
</feature>
<dbReference type="SUPFAM" id="SSF49785">
    <property type="entry name" value="Galactose-binding domain-like"/>
    <property type="match status" value="1"/>
</dbReference>
<feature type="compositionally biased region" description="Polar residues" evidence="1">
    <location>
        <begin position="65"/>
        <end position="79"/>
    </location>
</feature>
<comment type="caution">
    <text evidence="4">The sequence shown here is derived from an EMBL/GenBank/DDBJ whole genome shotgun (WGS) entry which is preliminary data.</text>
</comment>
<feature type="compositionally biased region" description="Pro residues" evidence="1">
    <location>
        <begin position="84"/>
        <end position="98"/>
    </location>
</feature>
<dbReference type="RefSeq" id="WP_209642161.1">
    <property type="nucleotide sequence ID" value="NZ_JAGINW010000001.1"/>
</dbReference>
<evidence type="ECO:0000259" key="3">
    <source>
        <dbReference type="PROSITE" id="PS51175"/>
    </source>
</evidence>
<feature type="region of interest" description="Disordered" evidence="1">
    <location>
        <begin position="45"/>
        <end position="100"/>
    </location>
</feature>
<dbReference type="CDD" id="cd04082">
    <property type="entry name" value="CBM35_pectate_lyase-like"/>
    <property type="match status" value="1"/>
</dbReference>
<sequence>MDRRLKRAAFGVAACAAAAVATLLVNQPDQPVGTQIVVPQARYSEADVPKPPQSSVSVPLPSPSIGTVSRTPAPSTSEYRQPVMPSPRPPSPTTPPKPAAVDYQAEDARVYYARFAANHSGFTGSGFIDYDNAQGGAIEWTVTTAAADIVFRFANGSGEARIAAITVNGTVVEYAFFPVTNGWSDWRTLTVHATVPAGTTKIRATAITKTGGPNIDKITLVPPV</sequence>
<evidence type="ECO:0000313" key="5">
    <source>
        <dbReference type="Proteomes" id="UP001519332"/>
    </source>
</evidence>
<accession>A0ABS4TKI3</accession>
<reference evidence="4 5" key="1">
    <citation type="submission" date="2021-03" db="EMBL/GenBank/DDBJ databases">
        <title>Sequencing the genomes of 1000 actinobacteria strains.</title>
        <authorList>
            <person name="Klenk H.-P."/>
        </authorList>
    </citation>
    <scope>NUCLEOTIDE SEQUENCE [LARGE SCALE GENOMIC DNA]</scope>
    <source>
        <strain evidence="4 5">DSM 46670</strain>
    </source>
</reference>
<evidence type="ECO:0000313" key="4">
    <source>
        <dbReference type="EMBL" id="MBP2324891.1"/>
    </source>
</evidence>
<keyword evidence="5" id="KW-1185">Reference proteome</keyword>
<feature type="chain" id="PRO_5045643676" description="CBM6 domain-containing protein" evidence="2">
    <location>
        <begin position="22"/>
        <end position="224"/>
    </location>
</feature>
<dbReference type="PROSITE" id="PS51175">
    <property type="entry name" value="CBM6"/>
    <property type="match status" value="1"/>
</dbReference>
<name>A0ABS4TKI3_9PSEU</name>
<protein>
    <recommendedName>
        <fullName evidence="3">CBM6 domain-containing protein</fullName>
    </recommendedName>
</protein>